<reference evidence="1" key="1">
    <citation type="journal article" date="2020" name="Stud. Mycol.">
        <title>101 Dothideomycetes genomes: a test case for predicting lifestyles and emergence of pathogens.</title>
        <authorList>
            <person name="Haridas S."/>
            <person name="Albert R."/>
            <person name="Binder M."/>
            <person name="Bloem J."/>
            <person name="Labutti K."/>
            <person name="Salamov A."/>
            <person name="Andreopoulos B."/>
            <person name="Baker S."/>
            <person name="Barry K."/>
            <person name="Bills G."/>
            <person name="Bluhm B."/>
            <person name="Cannon C."/>
            <person name="Castanera R."/>
            <person name="Culley D."/>
            <person name="Daum C."/>
            <person name="Ezra D."/>
            <person name="Gonzalez J."/>
            <person name="Henrissat B."/>
            <person name="Kuo A."/>
            <person name="Liang C."/>
            <person name="Lipzen A."/>
            <person name="Lutzoni F."/>
            <person name="Magnuson J."/>
            <person name="Mondo S."/>
            <person name="Nolan M."/>
            <person name="Ohm R."/>
            <person name="Pangilinan J."/>
            <person name="Park H.-J."/>
            <person name="Ramirez L."/>
            <person name="Alfaro M."/>
            <person name="Sun H."/>
            <person name="Tritt A."/>
            <person name="Yoshinaga Y."/>
            <person name="Zwiers L.-H."/>
            <person name="Turgeon B."/>
            <person name="Goodwin S."/>
            <person name="Spatafora J."/>
            <person name="Crous P."/>
            <person name="Grigoriev I."/>
        </authorList>
    </citation>
    <scope>NUCLEOTIDE SEQUENCE</scope>
    <source>
        <strain evidence="1">CBS 480.64</strain>
    </source>
</reference>
<dbReference type="AlphaFoldDB" id="A0A6A7BWH8"/>
<dbReference type="EMBL" id="MU005992">
    <property type="protein sequence ID" value="KAF2859483.1"/>
    <property type="molecule type" value="Genomic_DNA"/>
</dbReference>
<sequence length="63" mass="6999">MSQIRSCNLPSKCSYVSSTRARFSHASGFGLQTKFCLEISLMNPRGRWPPESVPANPSCTHQI</sequence>
<proteinExistence type="predicted"/>
<gene>
    <name evidence="1" type="ORF">K470DRAFT_97620</name>
</gene>
<keyword evidence="2" id="KW-1185">Reference proteome</keyword>
<accession>A0A6A7BWH8</accession>
<name>A0A6A7BWH8_9PEZI</name>
<organism evidence="1 2">
    <name type="scientific">Piedraia hortae CBS 480.64</name>
    <dbReference type="NCBI Taxonomy" id="1314780"/>
    <lineage>
        <taxon>Eukaryota</taxon>
        <taxon>Fungi</taxon>
        <taxon>Dikarya</taxon>
        <taxon>Ascomycota</taxon>
        <taxon>Pezizomycotina</taxon>
        <taxon>Dothideomycetes</taxon>
        <taxon>Dothideomycetidae</taxon>
        <taxon>Capnodiales</taxon>
        <taxon>Piedraiaceae</taxon>
        <taxon>Piedraia</taxon>
    </lineage>
</organism>
<dbReference type="Proteomes" id="UP000799421">
    <property type="component" value="Unassembled WGS sequence"/>
</dbReference>
<evidence type="ECO:0000313" key="1">
    <source>
        <dbReference type="EMBL" id="KAF2859483.1"/>
    </source>
</evidence>
<protein>
    <submittedName>
        <fullName evidence="1">Uncharacterized protein</fullName>
    </submittedName>
</protein>
<evidence type="ECO:0000313" key="2">
    <source>
        <dbReference type="Proteomes" id="UP000799421"/>
    </source>
</evidence>